<dbReference type="PROSITE" id="PS00463">
    <property type="entry name" value="ZN2_CY6_FUNGAL_1"/>
    <property type="match status" value="1"/>
</dbReference>
<evidence type="ECO:0000259" key="5">
    <source>
        <dbReference type="PROSITE" id="PS50048"/>
    </source>
</evidence>
<dbReference type="EMBL" id="PQXL01000254">
    <property type="protein sequence ID" value="THV48350.1"/>
    <property type="molecule type" value="Genomic_DNA"/>
</dbReference>
<evidence type="ECO:0000313" key="6">
    <source>
        <dbReference type="EMBL" id="THV48350.1"/>
    </source>
</evidence>
<evidence type="ECO:0000256" key="2">
    <source>
        <dbReference type="ARBA" id="ARBA00022723"/>
    </source>
</evidence>
<dbReference type="CDD" id="cd00067">
    <property type="entry name" value="GAL4"/>
    <property type="match status" value="1"/>
</dbReference>
<evidence type="ECO:0000313" key="7">
    <source>
        <dbReference type="Proteomes" id="UP000308671"/>
    </source>
</evidence>
<proteinExistence type="predicted"/>
<dbReference type="InterPro" id="IPR001138">
    <property type="entry name" value="Zn2Cys6_DnaBD"/>
</dbReference>
<feature type="domain" description="Zn(2)-C6 fungal-type" evidence="5">
    <location>
        <begin position="62"/>
        <end position="92"/>
    </location>
</feature>
<dbReference type="Pfam" id="PF04082">
    <property type="entry name" value="Fungal_trans"/>
    <property type="match status" value="1"/>
</dbReference>
<reference evidence="6 7" key="1">
    <citation type="submission" date="2017-12" db="EMBL/GenBank/DDBJ databases">
        <title>Comparative genomics of Botrytis spp.</title>
        <authorList>
            <person name="Valero-Jimenez C.A."/>
            <person name="Tapia P."/>
            <person name="Veloso J."/>
            <person name="Silva-Moreno E."/>
            <person name="Staats M."/>
            <person name="Valdes J.H."/>
            <person name="Van Kan J.A.L."/>
        </authorList>
    </citation>
    <scope>NUCLEOTIDE SEQUENCE [LARGE SCALE GENOMIC DNA]</scope>
    <source>
        <strain evidence="6 7">MUCL435</strain>
    </source>
</reference>
<gene>
    <name evidence="6" type="ORF">BGAL_0254g00080</name>
</gene>
<feature type="region of interest" description="Disordered" evidence="4">
    <location>
        <begin position="113"/>
        <end position="139"/>
    </location>
</feature>
<dbReference type="OrthoDB" id="3989227at2759"/>
<dbReference type="InterPro" id="IPR050613">
    <property type="entry name" value="Sec_Metabolite_Reg"/>
</dbReference>
<dbReference type="PANTHER" id="PTHR31001">
    <property type="entry name" value="UNCHARACTERIZED TRANSCRIPTIONAL REGULATORY PROTEIN"/>
    <property type="match status" value="1"/>
</dbReference>
<evidence type="ECO:0000256" key="3">
    <source>
        <dbReference type="ARBA" id="ARBA00023242"/>
    </source>
</evidence>
<accession>A0A4S8QU00</accession>
<name>A0A4S8QU00_9HELO</name>
<evidence type="ECO:0000256" key="1">
    <source>
        <dbReference type="ARBA" id="ARBA00004123"/>
    </source>
</evidence>
<feature type="region of interest" description="Disordered" evidence="4">
    <location>
        <begin position="553"/>
        <end position="577"/>
    </location>
</feature>
<dbReference type="PANTHER" id="PTHR31001:SF40">
    <property type="entry name" value="ZN(II)2CYS6 TRANSCRIPTION FACTOR (EUROFUNG)"/>
    <property type="match status" value="1"/>
</dbReference>
<sequence>MVNFGTTLLEMELPRTSYWLQSSDSIVHFQPRSYTPKMSLSPPGSPSSVESSGIRRYRRTTACTTCRDRRVKCSRDRPSCTQCKKGGRLCKYLNSEIPEFEFIEVNLSRSSARKSPSPVMSNPITERKSGIKSKANSRSVVKTSQIPSSRFLPKILADDRDTPFHQPIKNLAITLGALGEDFISYFRTKVPAREVCDHFLNNFIGLQSAVPICHIDTLIDEYTNFWANLSPKTSIESTLLILAVLYCGAANSTINISQSKTLHDLYEQLLDIVDLPTYHCTHRGSSAIQLLQAYLLVNTFQASISFSQFRYGFLPHAIRLAQSLQLHFDKPYQSIGVQAEVEKRIWWHLLFLDLQSTITTSASSLMTRSGYTNEVSLPMVLNHSSSQDPASPMMIAFYGQCQWVRFMRDWVMKMPTQEDAVRLVESIENLLKLLPEAKAENLGPRAYLKLLIDSVYCLLGLNFCQAKQLQDFGWRDDIVRAASSFLQNYLFLSDMTSATPLKCILPGLIRPHHAVFILLMHLSLCTSLDSKAQSLKVLVDKVFDAELSSPRLGASRAASGSPEFTHSSPTSPISRKSYGYPRQDILILLYRKVQAKLSRNTRKFTAMSRSASPSMGVLPQLEGLLSRDTKSDIVSSENSASGHEGAKWVDLAKEMNTEDHMMDRELDDVFRGGRDVWNKWERLIGAVFKCSVIK</sequence>
<keyword evidence="2" id="KW-0479">Metal-binding</keyword>
<dbReference type="GO" id="GO:0008270">
    <property type="term" value="F:zinc ion binding"/>
    <property type="evidence" value="ECO:0007669"/>
    <property type="project" value="InterPro"/>
</dbReference>
<organism evidence="6 7">
    <name type="scientific">Botrytis galanthina</name>
    <dbReference type="NCBI Taxonomy" id="278940"/>
    <lineage>
        <taxon>Eukaryota</taxon>
        <taxon>Fungi</taxon>
        <taxon>Dikarya</taxon>
        <taxon>Ascomycota</taxon>
        <taxon>Pezizomycotina</taxon>
        <taxon>Leotiomycetes</taxon>
        <taxon>Helotiales</taxon>
        <taxon>Sclerotiniaceae</taxon>
        <taxon>Botrytis</taxon>
    </lineage>
</organism>
<dbReference type="SMART" id="SM00066">
    <property type="entry name" value="GAL4"/>
    <property type="match status" value="1"/>
</dbReference>
<dbReference type="GO" id="GO:0005634">
    <property type="term" value="C:nucleus"/>
    <property type="evidence" value="ECO:0007669"/>
    <property type="project" value="UniProtKB-SubCell"/>
</dbReference>
<feature type="compositionally biased region" description="Polar residues" evidence="4">
    <location>
        <begin position="113"/>
        <end position="124"/>
    </location>
</feature>
<dbReference type="Gene3D" id="4.10.240.10">
    <property type="entry name" value="Zn(2)-C6 fungal-type DNA-binding domain"/>
    <property type="match status" value="1"/>
</dbReference>
<dbReference type="InterPro" id="IPR036864">
    <property type="entry name" value="Zn2-C6_fun-type_DNA-bd_sf"/>
</dbReference>
<feature type="compositionally biased region" description="Polar residues" evidence="4">
    <location>
        <begin position="562"/>
        <end position="574"/>
    </location>
</feature>
<feature type="compositionally biased region" description="Low complexity" evidence="4">
    <location>
        <begin position="36"/>
        <end position="52"/>
    </location>
</feature>
<dbReference type="SUPFAM" id="SSF57701">
    <property type="entry name" value="Zn2/Cys6 DNA-binding domain"/>
    <property type="match status" value="1"/>
</dbReference>
<dbReference type="InterPro" id="IPR007219">
    <property type="entry name" value="XnlR_reg_dom"/>
</dbReference>
<dbReference type="Proteomes" id="UP000308671">
    <property type="component" value="Unassembled WGS sequence"/>
</dbReference>
<dbReference type="GO" id="GO:0003677">
    <property type="term" value="F:DNA binding"/>
    <property type="evidence" value="ECO:0007669"/>
    <property type="project" value="InterPro"/>
</dbReference>
<dbReference type="GO" id="GO:0000981">
    <property type="term" value="F:DNA-binding transcription factor activity, RNA polymerase II-specific"/>
    <property type="evidence" value="ECO:0007669"/>
    <property type="project" value="InterPro"/>
</dbReference>
<comment type="subcellular location">
    <subcellularLocation>
        <location evidence="1">Nucleus</location>
    </subcellularLocation>
</comment>
<comment type="caution">
    <text evidence="6">The sequence shown here is derived from an EMBL/GenBank/DDBJ whole genome shotgun (WGS) entry which is preliminary data.</text>
</comment>
<dbReference type="CDD" id="cd12148">
    <property type="entry name" value="fungal_TF_MHR"/>
    <property type="match status" value="1"/>
</dbReference>
<dbReference type="GO" id="GO:0006351">
    <property type="term" value="P:DNA-templated transcription"/>
    <property type="evidence" value="ECO:0007669"/>
    <property type="project" value="InterPro"/>
</dbReference>
<evidence type="ECO:0000256" key="4">
    <source>
        <dbReference type="SAM" id="MobiDB-lite"/>
    </source>
</evidence>
<dbReference type="Pfam" id="PF00172">
    <property type="entry name" value="Zn_clus"/>
    <property type="match status" value="1"/>
</dbReference>
<dbReference type="AlphaFoldDB" id="A0A4S8QU00"/>
<protein>
    <recommendedName>
        <fullName evidence="5">Zn(2)-C6 fungal-type domain-containing protein</fullName>
    </recommendedName>
</protein>
<feature type="region of interest" description="Disordered" evidence="4">
    <location>
        <begin position="34"/>
        <end position="53"/>
    </location>
</feature>
<keyword evidence="7" id="KW-1185">Reference proteome</keyword>
<keyword evidence="3" id="KW-0539">Nucleus</keyword>
<dbReference type="PROSITE" id="PS50048">
    <property type="entry name" value="ZN2_CY6_FUNGAL_2"/>
    <property type="match status" value="1"/>
</dbReference>